<evidence type="ECO:0000256" key="4">
    <source>
        <dbReference type="ARBA" id="ARBA00023004"/>
    </source>
</evidence>
<proteinExistence type="predicted"/>
<dbReference type="RefSeq" id="WP_010262723.1">
    <property type="nucleotide sequence ID" value="NZ_CAEG01000011.1"/>
</dbReference>
<keyword evidence="4" id="KW-0408">Iron</keyword>
<dbReference type="GO" id="GO:0016491">
    <property type="term" value="F:oxidoreductase activity"/>
    <property type="evidence" value="ECO:0007669"/>
    <property type="project" value="UniProtKB-KW"/>
</dbReference>
<dbReference type="PANTHER" id="PTHR43498">
    <property type="entry name" value="FERREDOXIN:COB-COM HETERODISULFIDE REDUCTASE SUBUNIT A"/>
    <property type="match status" value="1"/>
</dbReference>
<evidence type="ECO:0000256" key="3">
    <source>
        <dbReference type="ARBA" id="ARBA00023002"/>
    </source>
</evidence>
<dbReference type="InterPro" id="IPR039650">
    <property type="entry name" value="HdrA-like"/>
</dbReference>
<evidence type="ECO:0000256" key="5">
    <source>
        <dbReference type="ARBA" id="ARBA00023014"/>
    </source>
</evidence>
<evidence type="ECO:0000256" key="1">
    <source>
        <dbReference type="ARBA" id="ARBA00022485"/>
    </source>
</evidence>
<keyword evidence="7" id="KW-1185">Reference proteome</keyword>
<dbReference type="OrthoDB" id="9780658at2"/>
<dbReference type="Pfam" id="PF12831">
    <property type="entry name" value="FAD_oxidored"/>
    <property type="match status" value="1"/>
</dbReference>
<dbReference type="EMBL" id="FNRI01000004">
    <property type="protein sequence ID" value="SEA59053.1"/>
    <property type="molecule type" value="Genomic_DNA"/>
</dbReference>
<dbReference type="Proteomes" id="UP000183253">
    <property type="component" value="Unassembled WGS sequence"/>
</dbReference>
<keyword evidence="2" id="KW-0479">Metal-binding</keyword>
<dbReference type="PANTHER" id="PTHR43498:SF1">
    <property type="entry name" value="COB--COM HETERODISULFIDE REDUCTASE IRON-SULFUR SUBUNIT A"/>
    <property type="match status" value="1"/>
</dbReference>
<organism evidence="6 7">
    <name type="scientific">Alistipes timonensis JC136</name>
    <dbReference type="NCBI Taxonomy" id="1033731"/>
    <lineage>
        <taxon>Bacteria</taxon>
        <taxon>Pseudomonadati</taxon>
        <taxon>Bacteroidota</taxon>
        <taxon>Bacteroidia</taxon>
        <taxon>Bacteroidales</taxon>
        <taxon>Rikenellaceae</taxon>
        <taxon>Alistipes</taxon>
    </lineage>
</organism>
<evidence type="ECO:0000256" key="2">
    <source>
        <dbReference type="ARBA" id="ARBA00022723"/>
    </source>
</evidence>
<dbReference type="GO" id="GO:0046872">
    <property type="term" value="F:metal ion binding"/>
    <property type="evidence" value="ECO:0007669"/>
    <property type="project" value="UniProtKB-KW"/>
</dbReference>
<dbReference type="AlphaFoldDB" id="A0A1H4CFF6"/>
<gene>
    <name evidence="6" type="ORF">SAMN05444145_104293</name>
</gene>
<keyword evidence="1" id="KW-0004">4Fe-4S</keyword>
<evidence type="ECO:0000313" key="7">
    <source>
        <dbReference type="Proteomes" id="UP000183253"/>
    </source>
</evidence>
<keyword evidence="3" id="KW-0560">Oxidoreductase</keyword>
<protein>
    <submittedName>
        <fullName evidence="6">FAD dependent oxidoreductase</fullName>
    </submittedName>
</protein>
<accession>A0A1H4CFF6</accession>
<reference evidence="6 7" key="1">
    <citation type="submission" date="2016-10" db="EMBL/GenBank/DDBJ databases">
        <authorList>
            <person name="de Groot N.N."/>
        </authorList>
    </citation>
    <scope>NUCLEOTIDE SEQUENCE [LARGE SCALE GENOMIC DNA]</scope>
    <source>
        <strain evidence="6 7">DSM 25383</strain>
    </source>
</reference>
<name>A0A1H4CFF6_9BACT</name>
<dbReference type="SUPFAM" id="SSF51905">
    <property type="entry name" value="FAD/NAD(P)-binding domain"/>
    <property type="match status" value="1"/>
</dbReference>
<dbReference type="InterPro" id="IPR036188">
    <property type="entry name" value="FAD/NAD-bd_sf"/>
</dbReference>
<dbReference type="GO" id="GO:0051539">
    <property type="term" value="F:4 iron, 4 sulfur cluster binding"/>
    <property type="evidence" value="ECO:0007669"/>
    <property type="project" value="UniProtKB-KW"/>
</dbReference>
<keyword evidence="5" id="KW-0411">Iron-sulfur</keyword>
<dbReference type="STRING" id="1033731.SAMN05444145_104293"/>
<evidence type="ECO:0000313" key="6">
    <source>
        <dbReference type="EMBL" id="SEA59053.1"/>
    </source>
</evidence>
<dbReference type="Gene3D" id="3.50.50.60">
    <property type="entry name" value="FAD/NAD(P)-binding domain"/>
    <property type="match status" value="1"/>
</dbReference>
<sequence>MLTCNFEKQRAFRHISLRADYVIAGGGMTGVCSAITAARAGVKVILVQDRPVLGGNASSEVRLWVLGATSHMGNNNRWSREGGVLDEILVENTFRNKEGNPVLFDMVLMDKVLAEPNITLLLNTVVYKVEKNDNRTISRLTAINPQNGTEYTLEGDLFADCTGDGTLGYLAGASFRMGAEEKEEYGEGFAPDKQEYGELLGHSILFYMKDTGRPVKYTAPDFAIKDAERHIPKLQNPNYFNPAQHGCKYWWLEYGGRLDTVTDTEQIKFELWRVVYGVWDYIKNSGKFPQAENLTLEWAGLFPGKRESRRFTGLYTITQQDIIEQHTHYDAVAYGGWSIDLHPSDGVFSPRNGCNQWHSKGVYQIPYRCYVTPDLDNLFVGGRIMSSSHVANGSTRVMCTAALGGQAIGMAAALCLEEGCKPADYAAPEKIVRLQSELVKLGQFIPGLDISDGRNLLDKASLRVSSELQLDELPHDGTWFRLEYPAAQLLPVNGRMPRIDTVVEAEEATDLRVELRSSLRRENYTPDRTDAVEVVQLVQGENRIALDFGIEYDTPRYVFVCFMTNDKVRLPQSGRLVTGLTSVFNHINPAVSNFGRQTPPEGIGVDAFEFWCPKRRPEGKNFALRFTPGLAAFGAEQLRNSYFRPYLAPNGWAAAANDTAPELEIAWDEPRTFSQVRLFFDTDADHAMENVQMGHYDSVMPCCIRDYILSDDAGRELVRVEGNHQTVNTLTFPEPVTAQEIHLRLMRPEGDVCPALMGIVIESKTTK</sequence>